<dbReference type="EMBL" id="CP001848">
    <property type="protein sequence ID" value="ADB17556.1"/>
    <property type="molecule type" value="Genomic_DNA"/>
</dbReference>
<comment type="subcellular location">
    <subcellularLocation>
        <location evidence="1">Endomembrane system</location>
        <topology evidence="1">Multi-pass membrane protein</topology>
    </subcellularLocation>
</comment>
<evidence type="ECO:0000256" key="2">
    <source>
        <dbReference type="ARBA" id="ARBA00022692"/>
    </source>
</evidence>
<reference evidence="8 9" key="1">
    <citation type="journal article" date="2009" name="Stand. Genomic Sci.">
        <title>Complete genome sequence of Pirellula staleyi type strain (ATCC 27377).</title>
        <authorList>
            <person name="Clum A."/>
            <person name="Tindall B.J."/>
            <person name="Sikorski J."/>
            <person name="Ivanova N."/>
            <person name="Mavrommatis K."/>
            <person name="Lucas S."/>
            <person name="Glavina del Rio T."/>
            <person name="Nolan M."/>
            <person name="Chen F."/>
            <person name="Tice H."/>
            <person name="Pitluck S."/>
            <person name="Cheng J.F."/>
            <person name="Chertkov O."/>
            <person name="Brettin T."/>
            <person name="Han C."/>
            <person name="Detter J.C."/>
            <person name="Kuske C."/>
            <person name="Bruce D."/>
            <person name="Goodwin L."/>
            <person name="Ovchinikova G."/>
            <person name="Pati A."/>
            <person name="Mikhailova N."/>
            <person name="Chen A."/>
            <person name="Palaniappan K."/>
            <person name="Land M."/>
            <person name="Hauser L."/>
            <person name="Chang Y.J."/>
            <person name="Jeffries C.D."/>
            <person name="Chain P."/>
            <person name="Rohde M."/>
            <person name="Goker M."/>
            <person name="Bristow J."/>
            <person name="Eisen J.A."/>
            <person name="Markowitz V."/>
            <person name="Hugenholtz P."/>
            <person name="Kyrpides N.C."/>
            <person name="Klenk H.P."/>
            <person name="Lapidus A."/>
        </authorList>
    </citation>
    <scope>NUCLEOTIDE SEQUENCE [LARGE SCALE GENOMIC DNA]</scope>
    <source>
        <strain evidence="9">ATCC 27377 / DSM 6068 / ICPB 4128</strain>
    </source>
</reference>
<keyword evidence="2 6" id="KW-0812">Transmembrane</keyword>
<evidence type="ECO:0000256" key="1">
    <source>
        <dbReference type="ARBA" id="ARBA00004127"/>
    </source>
</evidence>
<feature type="transmembrane region" description="Helical" evidence="6">
    <location>
        <begin position="266"/>
        <end position="293"/>
    </location>
</feature>
<keyword evidence="4 6" id="KW-0472">Membrane</keyword>
<dbReference type="InterPro" id="IPR052964">
    <property type="entry name" value="Sporulation_signal_mat"/>
</dbReference>
<dbReference type="SMART" id="SM00752">
    <property type="entry name" value="HTTM"/>
    <property type="match status" value="1"/>
</dbReference>
<proteinExistence type="predicted"/>
<feature type="transmembrane region" description="Helical" evidence="6">
    <location>
        <begin position="236"/>
        <end position="259"/>
    </location>
</feature>
<feature type="region of interest" description="Disordered" evidence="5">
    <location>
        <begin position="321"/>
        <end position="347"/>
    </location>
</feature>
<feature type="transmembrane region" description="Helical" evidence="6">
    <location>
        <begin position="133"/>
        <end position="153"/>
    </location>
</feature>
<evidence type="ECO:0000259" key="7">
    <source>
        <dbReference type="SMART" id="SM00752"/>
    </source>
</evidence>
<evidence type="ECO:0000256" key="4">
    <source>
        <dbReference type="ARBA" id="ARBA00023136"/>
    </source>
</evidence>
<evidence type="ECO:0000256" key="3">
    <source>
        <dbReference type="ARBA" id="ARBA00022989"/>
    </source>
</evidence>
<feature type="transmembrane region" description="Helical" evidence="6">
    <location>
        <begin position="31"/>
        <end position="50"/>
    </location>
</feature>
<dbReference type="HOGENOM" id="CLU_045120_0_0_0"/>
<dbReference type="AlphaFoldDB" id="D2R8L5"/>
<dbReference type="PANTHER" id="PTHR39535">
    <property type="entry name" value="SPORULATION-DELAYING PROTEIN SDPB"/>
    <property type="match status" value="1"/>
</dbReference>
<evidence type="ECO:0000313" key="9">
    <source>
        <dbReference type="Proteomes" id="UP000001887"/>
    </source>
</evidence>
<name>D2R8L5_PIRSD</name>
<gene>
    <name evidence="8" type="ordered locus">Psta_2891</name>
</gene>
<dbReference type="Proteomes" id="UP000001887">
    <property type="component" value="Chromosome"/>
</dbReference>
<keyword evidence="9" id="KW-1185">Reference proteome</keyword>
<feature type="transmembrane region" description="Helical" evidence="6">
    <location>
        <begin position="94"/>
        <end position="113"/>
    </location>
</feature>
<organism evidence="8 9">
    <name type="scientific">Pirellula staleyi (strain ATCC 27377 / DSM 6068 / ICPB 4128)</name>
    <name type="common">Pirella staleyi</name>
    <dbReference type="NCBI Taxonomy" id="530564"/>
    <lineage>
        <taxon>Bacteria</taxon>
        <taxon>Pseudomonadati</taxon>
        <taxon>Planctomycetota</taxon>
        <taxon>Planctomycetia</taxon>
        <taxon>Pirellulales</taxon>
        <taxon>Pirellulaceae</taxon>
        <taxon>Pirellula</taxon>
    </lineage>
</organism>
<dbReference type="PANTHER" id="PTHR39535:SF2">
    <property type="entry name" value="HTTM DOMAIN-CONTAINING PROTEIN"/>
    <property type="match status" value="1"/>
</dbReference>
<feature type="domain" description="HTTM-like" evidence="7">
    <location>
        <begin position="24"/>
        <end position="303"/>
    </location>
</feature>
<feature type="compositionally biased region" description="Polar residues" evidence="5">
    <location>
        <begin position="328"/>
        <end position="338"/>
    </location>
</feature>
<keyword evidence="3 6" id="KW-1133">Transmembrane helix</keyword>
<dbReference type="GO" id="GO:0012505">
    <property type="term" value="C:endomembrane system"/>
    <property type="evidence" value="ECO:0007669"/>
    <property type="project" value="UniProtKB-SubCell"/>
</dbReference>
<dbReference type="InterPro" id="IPR011020">
    <property type="entry name" value="HTTM-like"/>
</dbReference>
<accession>D2R8L5</accession>
<evidence type="ECO:0000313" key="8">
    <source>
        <dbReference type="EMBL" id="ADB17556.1"/>
    </source>
</evidence>
<dbReference type="eggNOG" id="COG3011">
    <property type="taxonomic scope" value="Bacteria"/>
</dbReference>
<dbReference type="STRING" id="530564.Psta_2891"/>
<evidence type="ECO:0000256" key="5">
    <source>
        <dbReference type="SAM" id="MobiDB-lite"/>
    </source>
</evidence>
<dbReference type="KEGG" id="psl:Psta_2891"/>
<evidence type="ECO:0000256" key="6">
    <source>
        <dbReference type="SAM" id="Phobius"/>
    </source>
</evidence>
<protein>
    <submittedName>
        <fullName evidence="8">HTTM domain protein</fullName>
    </submittedName>
</protein>
<sequence>MNLVLQATIDWFQDLAKAWDRFWFTPSKPHTLAMMRVLGGGMLFYTHLVWTLNLESFLGKSAWISRRASVLLNKGFDGEVYAFSHLWYIDSAPLLWTMHLLALVVFAMLVVGYQTRIASILACLFTLSYCHRLNGALFGLDQVNAMIALYLMLGRSGDAFSVDRWLAIRRGNVEEPTPRASTNIAVRLIQVQMCVIYLFGGIGKMRGETWWDGSAVWFSFASLEYQSLDMTWMVRWPWIISILTHLTVFWETFYCFLVWPRFTRPLCLAMAVAVHGGIALCLGMPTFGIAMIIGNMAFLSPDLVKQAVAALTRRFGSKKTAATPGTIHASSSITSNPLPSGVMAATK</sequence>